<reference evidence="3" key="1">
    <citation type="journal article" date="2015" name="Sci. Rep.">
        <title>Tissue- and time-dependent transcription in Ixodes ricinus salivary glands and midguts when blood feeding on the vertebrate host.</title>
        <authorList>
            <person name="Kotsyfakis M."/>
            <person name="Schwarz A."/>
            <person name="Erhart J."/>
            <person name="Ribeiro J.M."/>
        </authorList>
    </citation>
    <scope>NUCLEOTIDE SEQUENCE</scope>
    <source>
        <tissue evidence="3">Salivary gland and midgut</tissue>
    </source>
</reference>
<sequence length="164" mass="17509">MRLQLFMLTVGAGAIFCVAGDGEQETQNSVETTTFDIPDDELDDIIQSLGQCTYSYIEYDGRKVAIGCKASCGLSKDSPQVREDSDESGESSLDLSEKPCVLVTEKITCENGTVIQQGYLGDCTNGICNADETGPLITIVGSEQTESVTGPEEEDEVCAWSASP</sequence>
<organism evidence="3">
    <name type="scientific">Ixodes ricinus</name>
    <name type="common">Common tick</name>
    <name type="synonym">Acarus ricinus</name>
    <dbReference type="NCBI Taxonomy" id="34613"/>
    <lineage>
        <taxon>Eukaryota</taxon>
        <taxon>Metazoa</taxon>
        <taxon>Ecdysozoa</taxon>
        <taxon>Arthropoda</taxon>
        <taxon>Chelicerata</taxon>
        <taxon>Arachnida</taxon>
        <taxon>Acari</taxon>
        <taxon>Parasitiformes</taxon>
        <taxon>Ixodida</taxon>
        <taxon>Ixodoidea</taxon>
        <taxon>Ixodidae</taxon>
        <taxon>Ixodinae</taxon>
        <taxon>Ixodes</taxon>
    </lineage>
</organism>
<evidence type="ECO:0000256" key="2">
    <source>
        <dbReference type="SAM" id="SignalP"/>
    </source>
</evidence>
<evidence type="ECO:0000256" key="1">
    <source>
        <dbReference type="SAM" id="MobiDB-lite"/>
    </source>
</evidence>
<keyword evidence="2" id="KW-0732">Signal</keyword>
<name>V5HS49_IXORI</name>
<feature type="non-terminal residue" evidence="3">
    <location>
        <position position="164"/>
    </location>
</feature>
<proteinExistence type="evidence at transcript level"/>
<feature type="region of interest" description="Disordered" evidence="1">
    <location>
        <begin position="75"/>
        <end position="94"/>
    </location>
</feature>
<accession>V5HS49</accession>
<feature type="chain" id="PRO_5004735782" evidence="2">
    <location>
        <begin position="20"/>
        <end position="164"/>
    </location>
</feature>
<protein>
    <submittedName>
        <fullName evidence="3">Putative secreted protein</fullName>
    </submittedName>
</protein>
<dbReference type="EMBL" id="GANP01007565">
    <property type="protein sequence ID" value="JAB76903.1"/>
    <property type="molecule type" value="mRNA"/>
</dbReference>
<feature type="region of interest" description="Disordered" evidence="1">
    <location>
        <begin position="143"/>
        <end position="164"/>
    </location>
</feature>
<dbReference type="AlphaFoldDB" id="V5HS49"/>
<feature type="signal peptide" evidence="2">
    <location>
        <begin position="1"/>
        <end position="19"/>
    </location>
</feature>
<evidence type="ECO:0000313" key="3">
    <source>
        <dbReference type="EMBL" id="JAB76903.1"/>
    </source>
</evidence>